<dbReference type="InterPro" id="IPR001294">
    <property type="entry name" value="Phytochrome"/>
</dbReference>
<dbReference type="PROSITE" id="PS50110">
    <property type="entry name" value="RESPONSE_REGULATORY"/>
    <property type="match status" value="1"/>
</dbReference>
<dbReference type="InterPro" id="IPR003661">
    <property type="entry name" value="HisK_dim/P_dom"/>
</dbReference>
<evidence type="ECO:0000256" key="4">
    <source>
        <dbReference type="ARBA" id="ARBA00022679"/>
    </source>
</evidence>
<feature type="region of interest" description="Disordered" evidence="12">
    <location>
        <begin position="271"/>
        <end position="301"/>
    </location>
</feature>
<dbReference type="SUPFAM" id="SSF55785">
    <property type="entry name" value="PYP-like sensor domain (PAS domain)"/>
    <property type="match status" value="1"/>
</dbReference>
<dbReference type="GO" id="GO:0009881">
    <property type="term" value="F:photoreceptor activity"/>
    <property type="evidence" value="ECO:0007669"/>
    <property type="project" value="UniProtKB-KW"/>
</dbReference>
<dbReference type="SUPFAM" id="SSF55781">
    <property type="entry name" value="GAF domain-like"/>
    <property type="match status" value="2"/>
</dbReference>
<feature type="region of interest" description="Disordered" evidence="12">
    <location>
        <begin position="1172"/>
        <end position="1244"/>
    </location>
</feature>
<keyword evidence="2 11" id="KW-0597">Phosphoprotein</keyword>
<dbReference type="SUPFAM" id="SSF52172">
    <property type="entry name" value="CheY-like"/>
    <property type="match status" value="1"/>
</dbReference>
<dbReference type="PROSITE" id="PS50109">
    <property type="entry name" value="HIS_KIN"/>
    <property type="match status" value="1"/>
</dbReference>
<feature type="region of interest" description="Disordered" evidence="12">
    <location>
        <begin position="345"/>
        <end position="373"/>
    </location>
</feature>
<dbReference type="GO" id="GO:0009584">
    <property type="term" value="P:detection of visible light"/>
    <property type="evidence" value="ECO:0007669"/>
    <property type="project" value="InterPro"/>
</dbReference>
<dbReference type="InterPro" id="IPR013515">
    <property type="entry name" value="Phytochrome_cen-reg"/>
</dbReference>
<dbReference type="Gene3D" id="3.40.50.2300">
    <property type="match status" value="1"/>
</dbReference>
<dbReference type="InterPro" id="IPR036890">
    <property type="entry name" value="HATPase_C_sf"/>
</dbReference>
<evidence type="ECO:0000256" key="3">
    <source>
        <dbReference type="ARBA" id="ARBA00022606"/>
    </source>
</evidence>
<dbReference type="PANTHER" id="PTHR43065">
    <property type="entry name" value="SENSOR HISTIDINE KINASE"/>
    <property type="match status" value="1"/>
</dbReference>
<dbReference type="EMBL" id="FMSP01000004">
    <property type="protein sequence ID" value="SCV69208.1"/>
    <property type="molecule type" value="Genomic_DNA"/>
</dbReference>
<dbReference type="Pfam" id="PF08446">
    <property type="entry name" value="PAS_2"/>
    <property type="match status" value="1"/>
</dbReference>
<feature type="region of interest" description="Disordered" evidence="12">
    <location>
        <begin position="1"/>
        <end position="103"/>
    </location>
</feature>
<dbReference type="PROSITE" id="PS50046">
    <property type="entry name" value="PHYTOCHROME_2"/>
    <property type="match status" value="1"/>
</dbReference>
<dbReference type="CDD" id="cd17546">
    <property type="entry name" value="REC_hyHK_CKI1_RcsC-like"/>
    <property type="match status" value="1"/>
</dbReference>
<dbReference type="Pfam" id="PF00360">
    <property type="entry name" value="PHY"/>
    <property type="match status" value="1"/>
</dbReference>
<dbReference type="Pfam" id="PF00512">
    <property type="entry name" value="HisKA"/>
    <property type="match status" value="1"/>
</dbReference>
<dbReference type="Pfam" id="PF00072">
    <property type="entry name" value="Response_reg"/>
    <property type="match status" value="1"/>
</dbReference>
<feature type="compositionally biased region" description="Polar residues" evidence="12">
    <location>
        <begin position="1115"/>
        <end position="1159"/>
    </location>
</feature>
<dbReference type="Proteomes" id="UP000198372">
    <property type="component" value="Unassembled WGS sequence"/>
</dbReference>
<keyword evidence="7" id="KW-0067">ATP-binding</keyword>
<evidence type="ECO:0000256" key="10">
    <source>
        <dbReference type="ARBA" id="ARBA00023170"/>
    </source>
</evidence>
<dbReference type="SMART" id="SM00388">
    <property type="entry name" value="HisKA"/>
    <property type="match status" value="1"/>
</dbReference>
<dbReference type="InterPro" id="IPR043150">
    <property type="entry name" value="Phytochrome_PHY_sf"/>
</dbReference>
<proteinExistence type="predicted"/>
<evidence type="ECO:0000256" key="7">
    <source>
        <dbReference type="ARBA" id="ARBA00022840"/>
    </source>
</evidence>
<dbReference type="PANTHER" id="PTHR43065:SF10">
    <property type="entry name" value="PEROXIDE STRESS-ACTIVATED HISTIDINE KINASE MAK3"/>
    <property type="match status" value="1"/>
</dbReference>
<dbReference type="Gene3D" id="3.30.565.10">
    <property type="entry name" value="Histidine kinase-like ATPase, C-terminal domain"/>
    <property type="match status" value="1"/>
</dbReference>
<dbReference type="GO" id="GO:0005524">
    <property type="term" value="F:ATP binding"/>
    <property type="evidence" value="ECO:0007669"/>
    <property type="project" value="UniProtKB-KW"/>
</dbReference>
<dbReference type="InterPro" id="IPR016132">
    <property type="entry name" value="Phyto_chromo_attachment"/>
</dbReference>
<dbReference type="InterPro" id="IPR003594">
    <property type="entry name" value="HATPase_dom"/>
</dbReference>
<dbReference type="InterPro" id="IPR013654">
    <property type="entry name" value="PAS_2"/>
</dbReference>
<keyword evidence="5" id="KW-0547">Nucleotide-binding</keyword>
<dbReference type="InterPro" id="IPR005467">
    <property type="entry name" value="His_kinase_dom"/>
</dbReference>
<dbReference type="SUPFAM" id="SSF55874">
    <property type="entry name" value="ATPase domain of HSP90 chaperone/DNA topoisomerase II/histidine kinase"/>
    <property type="match status" value="1"/>
</dbReference>
<evidence type="ECO:0000256" key="8">
    <source>
        <dbReference type="ARBA" id="ARBA00022991"/>
    </source>
</evidence>
<evidence type="ECO:0000313" key="16">
    <source>
        <dbReference type="EMBL" id="SCV69208.1"/>
    </source>
</evidence>
<protein>
    <submittedName>
        <fullName evidence="16">BQ2448_2228 protein</fullName>
    </submittedName>
</protein>
<keyword evidence="10" id="KW-0675">Receptor</keyword>
<dbReference type="InterPro" id="IPR036097">
    <property type="entry name" value="HisK_dim/P_sf"/>
</dbReference>
<evidence type="ECO:0000256" key="6">
    <source>
        <dbReference type="ARBA" id="ARBA00022777"/>
    </source>
</evidence>
<dbReference type="InterPro" id="IPR035965">
    <property type="entry name" value="PAS-like_dom_sf"/>
</dbReference>
<dbReference type="Gene3D" id="1.10.287.130">
    <property type="match status" value="1"/>
</dbReference>
<dbReference type="GO" id="GO:0000155">
    <property type="term" value="F:phosphorelay sensor kinase activity"/>
    <property type="evidence" value="ECO:0007669"/>
    <property type="project" value="InterPro"/>
</dbReference>
<dbReference type="InterPro" id="IPR029016">
    <property type="entry name" value="GAF-like_dom_sf"/>
</dbReference>
<evidence type="ECO:0000256" key="1">
    <source>
        <dbReference type="ARBA" id="ARBA00022543"/>
    </source>
</evidence>
<dbReference type="InterPro" id="IPR003018">
    <property type="entry name" value="GAF"/>
</dbReference>
<feature type="region of interest" description="Disordered" evidence="12">
    <location>
        <begin position="1059"/>
        <end position="1086"/>
    </location>
</feature>
<feature type="compositionally biased region" description="Polar residues" evidence="12">
    <location>
        <begin position="1"/>
        <end position="17"/>
    </location>
</feature>
<feature type="modified residue" description="4-aspartylphosphate" evidence="11">
    <location>
        <position position="1347"/>
    </location>
</feature>
<feature type="domain" description="Histidine kinase" evidence="14">
    <location>
        <begin position="796"/>
        <end position="1035"/>
    </location>
</feature>
<sequence length="1472" mass="161238">MSNESIQTVQGIRSGTRQRPDSIALPAHDDFASTSPLSPPVSTTLSGGASSVDRPPSMSAGGGMPSSRLFPMRNVMHYHSSKGKERAAPMSPGSPPSSAYPLMSPSFSRASGASGVTSSIDPFTYHASAPQAMPPSRELASRAETPGADVASSVRTFPSEGAQSDMPLLMTARFEHSIAPDGSHHVLTGRDGVMERCEDEPIRVPGAIQAFGVLIAFEEQPDGTLRVQQVSENSNFILGLRPNDFFRAKCLTRLLDPEEAGALRDAIETLDERDGDPDNLDEGPINFQLSGTGRPGSAAADAQDSARLEWSCYAALHRSDRVNRPKMAVLELELVDDTVNPLTTESTEPILHEDKGGLETDQPFEPSEEDLQESTVSLVKPLRALARMKRHRRDKRSQADVDVVTLLSHINDQFSRAEDLSVFLKLTAGVFKELTEFDRAMVYQFDEKWNGRVVAEQVDWSRTKDLFRGLNLPASDIPAQARELYRVNKVRLLYDRDQPTARLCCRDVSEVDNPLNMTHCHLRAMSPIHIKYLGNMGVRSSMSISITAFGDLWGLVALHAYGRYGHRVSFPVRQLCKLLGSSISRNIERLSYAKRLHARKLINTAPSEANPSGYILAKSEDLLLLFDADFGVLSIGDEAKILGSVSNSQELLAVLEYLRVKQFTTMQYSQDIRADYNDIDYPGPFEMIAGLLVVPLSSEGRDFIVFFRRGQLQEVKWAGNPYANKTEDGDSGQRLEPRKSFKTWSEVVMGKCRAWTDEQMETAGVLCLVYGKFITVWREKESALKTSQLNSLLLANASHEVRTPLNAIINYLELALDSEVTGEVRENLTRSHAASRSLIHVINDLLDLTRTEKGQELYLQDPFNLSTTLEDALSVHRAEAKRRGITLDVVENPQGTPTTLLGDRGKIRTIVSNIVGNAVKHTKRSGSVKVEWGEMTQVDIEDAMDKKTDSIRIGLSIVDTGTGISESRLESLFREFEQVSTVGDEQGREVTTSAGTVGLGLAVVARIIRNLGGQLRVESKEGEGSKFMAIIPFQLPPQPISPPGSSTMDNETLAASSRTISVFDGQRSLTRSNSTGSGGSKNSDIDSLISAMSSSHMSPAATNHGASGQRKLNMANASRASNPTSNRSYRSGGSMRSNQSYNSTGTIGSKAGSNGSVEIDSSNVALRAIRVPPPMRSAQEPSSPDLDQERSVVRRGSLTRTGSRSGVLASSEGHRGEINAAPATTKRSANEHAVVLSPTSSSREDFADAIAKRDEDALQTSQPDGANPRPLVESPLHVSQYKASPPALHENKIPSMRVLVVEDELVNRMILQKRLTKDGHEVVVVEHGGDAVRLFKEDRQFDCILMDLQMPIMGGLEATRQIRRIEHDDPVALAQQRPSSILNGQIPILAVSASLPERERPLIVEAGMDGWCLKPIDVRRLRKLMRGAIDAAVRSEDVYQAGSFEKGGWNFEAPSRRQLKPDVADWVQNLDK</sequence>
<feature type="region of interest" description="Disordered" evidence="12">
    <location>
        <begin position="1114"/>
        <end position="1159"/>
    </location>
</feature>
<keyword evidence="9" id="KW-0902">Two-component regulatory system</keyword>
<dbReference type="Gene3D" id="3.30.450.270">
    <property type="match status" value="1"/>
</dbReference>
<dbReference type="GO" id="GO:0006355">
    <property type="term" value="P:regulation of DNA-templated transcription"/>
    <property type="evidence" value="ECO:0007669"/>
    <property type="project" value="InterPro"/>
</dbReference>
<evidence type="ECO:0000256" key="12">
    <source>
        <dbReference type="SAM" id="MobiDB-lite"/>
    </source>
</evidence>
<reference evidence="17" key="1">
    <citation type="submission" date="2016-09" db="EMBL/GenBank/DDBJ databases">
        <authorList>
            <person name="Jeantristanb JTB J.-T."/>
            <person name="Ricardo R."/>
        </authorList>
    </citation>
    <scope>NUCLEOTIDE SEQUENCE [LARGE SCALE GENOMIC DNA]</scope>
</reference>
<feature type="compositionally biased region" description="Low complexity" evidence="12">
    <location>
        <begin position="88"/>
        <end position="99"/>
    </location>
</feature>
<keyword evidence="8" id="KW-0157">Chromophore</keyword>
<keyword evidence="6" id="KW-0418">Kinase</keyword>
<dbReference type="SMART" id="SM00448">
    <property type="entry name" value="REC"/>
    <property type="match status" value="1"/>
</dbReference>
<dbReference type="InterPro" id="IPR001789">
    <property type="entry name" value="Sig_transdc_resp-reg_receiver"/>
</dbReference>
<gene>
    <name evidence="16" type="ORF">BQ2448_2228</name>
</gene>
<dbReference type="Gene3D" id="3.30.450.40">
    <property type="match status" value="1"/>
</dbReference>
<dbReference type="OrthoDB" id="2015534at2759"/>
<dbReference type="Pfam" id="PF02518">
    <property type="entry name" value="HATPase_c"/>
    <property type="match status" value="1"/>
</dbReference>
<evidence type="ECO:0000259" key="13">
    <source>
        <dbReference type="PROSITE" id="PS50046"/>
    </source>
</evidence>
<feature type="region of interest" description="Disordered" evidence="12">
    <location>
        <begin position="127"/>
        <end position="162"/>
    </location>
</feature>
<dbReference type="PRINTS" id="PR01033">
    <property type="entry name" value="PHYTOCHROME"/>
</dbReference>
<dbReference type="STRING" id="269621.A0A238FDI6"/>
<keyword evidence="17" id="KW-1185">Reference proteome</keyword>
<evidence type="ECO:0000256" key="5">
    <source>
        <dbReference type="ARBA" id="ARBA00022741"/>
    </source>
</evidence>
<organism evidence="16 17">
    <name type="scientific">Microbotryum intermedium</name>
    <dbReference type="NCBI Taxonomy" id="269621"/>
    <lineage>
        <taxon>Eukaryota</taxon>
        <taxon>Fungi</taxon>
        <taxon>Dikarya</taxon>
        <taxon>Basidiomycota</taxon>
        <taxon>Pucciniomycotina</taxon>
        <taxon>Microbotryomycetes</taxon>
        <taxon>Microbotryales</taxon>
        <taxon>Microbotryaceae</taxon>
        <taxon>Microbotryum</taxon>
    </lineage>
</organism>
<dbReference type="SMART" id="SM00387">
    <property type="entry name" value="HATPase_c"/>
    <property type="match status" value="1"/>
</dbReference>
<evidence type="ECO:0000256" key="11">
    <source>
        <dbReference type="PROSITE-ProRule" id="PRU00169"/>
    </source>
</evidence>
<evidence type="ECO:0000259" key="15">
    <source>
        <dbReference type="PROSITE" id="PS50110"/>
    </source>
</evidence>
<accession>A0A238FDI6</accession>
<evidence type="ECO:0000256" key="2">
    <source>
        <dbReference type="ARBA" id="ARBA00022553"/>
    </source>
</evidence>
<evidence type="ECO:0000313" key="17">
    <source>
        <dbReference type="Proteomes" id="UP000198372"/>
    </source>
</evidence>
<keyword evidence="4" id="KW-0808">Transferase</keyword>
<dbReference type="Gene3D" id="3.30.450.20">
    <property type="entry name" value="PAS domain"/>
    <property type="match status" value="1"/>
</dbReference>
<dbReference type="SUPFAM" id="SSF47384">
    <property type="entry name" value="Homodimeric domain of signal transducing histidine kinase"/>
    <property type="match status" value="1"/>
</dbReference>
<dbReference type="InterPro" id="IPR011006">
    <property type="entry name" value="CheY-like_superfamily"/>
</dbReference>
<keyword evidence="1" id="KW-0600">Photoreceptor protein</keyword>
<evidence type="ECO:0000256" key="9">
    <source>
        <dbReference type="ARBA" id="ARBA00023012"/>
    </source>
</evidence>
<dbReference type="Pfam" id="PF01590">
    <property type="entry name" value="GAF"/>
    <property type="match status" value="1"/>
</dbReference>
<feature type="domain" description="Response regulatory" evidence="15">
    <location>
        <begin position="1297"/>
        <end position="1429"/>
    </location>
</feature>
<feature type="compositionally biased region" description="Low complexity" evidence="12">
    <location>
        <begin position="1067"/>
        <end position="1086"/>
    </location>
</feature>
<name>A0A238FDI6_9BASI</name>
<feature type="compositionally biased region" description="Low complexity" evidence="12">
    <location>
        <begin position="1194"/>
        <end position="1206"/>
    </location>
</feature>
<evidence type="ECO:0000259" key="14">
    <source>
        <dbReference type="PROSITE" id="PS50109"/>
    </source>
</evidence>
<dbReference type="CDD" id="cd00082">
    <property type="entry name" value="HisKA"/>
    <property type="match status" value="1"/>
</dbReference>
<feature type="domain" description="Phytochrome chromophore attachment site" evidence="13">
    <location>
        <begin position="419"/>
        <end position="581"/>
    </location>
</feature>
<feature type="compositionally biased region" description="Low complexity" evidence="12">
    <location>
        <begin position="33"/>
        <end position="46"/>
    </location>
</feature>
<keyword evidence="3" id="KW-0716">Sensory transduction</keyword>